<evidence type="ECO:0000256" key="2">
    <source>
        <dbReference type="ARBA" id="ARBA00022989"/>
    </source>
</evidence>
<feature type="transmembrane region" description="Helical" evidence="4">
    <location>
        <begin position="142"/>
        <end position="163"/>
    </location>
</feature>
<dbReference type="Pfam" id="PF07690">
    <property type="entry name" value="MFS_1"/>
    <property type="match status" value="2"/>
</dbReference>
<dbReference type="SUPFAM" id="SSF103473">
    <property type="entry name" value="MFS general substrate transporter"/>
    <property type="match status" value="1"/>
</dbReference>
<dbReference type="InterPro" id="IPR036259">
    <property type="entry name" value="MFS_trans_sf"/>
</dbReference>
<protein>
    <submittedName>
        <fullName evidence="5">Cyanate permease</fullName>
    </submittedName>
</protein>
<feature type="transmembrane region" description="Helical" evidence="4">
    <location>
        <begin position="105"/>
        <end position="130"/>
    </location>
</feature>
<feature type="transmembrane region" description="Helical" evidence="4">
    <location>
        <begin position="275"/>
        <end position="294"/>
    </location>
</feature>
<dbReference type="EMBL" id="OCPC01000007">
    <property type="protein sequence ID" value="SOE18974.1"/>
    <property type="molecule type" value="Genomic_DNA"/>
</dbReference>
<accession>A0A286IHX5</accession>
<feature type="transmembrane region" description="Helical" evidence="4">
    <location>
        <begin position="213"/>
        <end position="236"/>
    </location>
</feature>
<dbReference type="Gene3D" id="1.20.1250.20">
    <property type="entry name" value="MFS general substrate transporter like domains"/>
    <property type="match status" value="1"/>
</dbReference>
<feature type="transmembrane region" description="Helical" evidence="4">
    <location>
        <begin position="169"/>
        <end position="188"/>
    </location>
</feature>
<dbReference type="Proteomes" id="UP000219465">
    <property type="component" value="Unassembled WGS sequence"/>
</dbReference>
<dbReference type="GO" id="GO:0022857">
    <property type="term" value="F:transmembrane transporter activity"/>
    <property type="evidence" value="ECO:0007669"/>
    <property type="project" value="InterPro"/>
</dbReference>
<evidence type="ECO:0000256" key="1">
    <source>
        <dbReference type="ARBA" id="ARBA00022692"/>
    </source>
</evidence>
<feature type="transmembrane region" description="Helical" evidence="4">
    <location>
        <begin position="12"/>
        <end position="35"/>
    </location>
</feature>
<sequence length="398" mass="41850">MGSRSTSTIAKALPPYVAAHGAAQLLLWSAFYYLLPALMSQIADQTNWPVVHLSTTFSVVFLAWAASAPFAGWLVDRGYGHAMMRAGGLLGALLLVVLTQLTDRWLFSGLFVLLGCCMAATLYDPCFALILRRMKDKAANGVATVTLIAGFATLLTFPAVSILSSFLSWQEVMLVFAAGAAAGVVLLPKEPHAVEEQRVVAVGKLDFGAGPRLIAVSFGMTMLGHAILLFMLPVIVGGADQGSSAALLALSILGPAQVAGRLIWRAYGGHTVTAFAAKILFGLFCLPPLLLLLFGLSNWLLYAVLLLQGGCYGIHTILRPLLAARHLPSSQIGRGLGVIATVGLVMMALGPALGGLIWSGTGTQGLLTAVLLVNLVGLALVFVLFHRTPEKKAACSTM</sequence>
<keyword evidence="3 4" id="KW-0472">Membrane</keyword>
<reference evidence="6" key="1">
    <citation type="submission" date="2017-08" db="EMBL/GenBank/DDBJ databases">
        <authorList>
            <person name="Varghese N."/>
            <person name="Submissions S."/>
        </authorList>
    </citation>
    <scope>NUCLEOTIDE SEQUENCE [LARGE SCALE GENOMIC DNA]</scope>
    <source>
        <strain evidence="6">KCTC 23107</strain>
    </source>
</reference>
<proteinExistence type="predicted"/>
<keyword evidence="2 4" id="KW-1133">Transmembrane helix</keyword>
<feature type="transmembrane region" description="Helical" evidence="4">
    <location>
        <begin position="300"/>
        <end position="324"/>
    </location>
</feature>
<name>A0A286IHX5_9HYPH</name>
<evidence type="ECO:0000256" key="4">
    <source>
        <dbReference type="SAM" id="Phobius"/>
    </source>
</evidence>
<gene>
    <name evidence="5" type="ORF">SAMN05877838_3924</name>
</gene>
<dbReference type="RefSeq" id="WP_179759129.1">
    <property type="nucleotide sequence ID" value="NZ_OCPC01000007.1"/>
</dbReference>
<organism evidence="5 6">
    <name type="scientific">Hoeflea halophila</name>
    <dbReference type="NCBI Taxonomy" id="714899"/>
    <lineage>
        <taxon>Bacteria</taxon>
        <taxon>Pseudomonadati</taxon>
        <taxon>Pseudomonadota</taxon>
        <taxon>Alphaproteobacteria</taxon>
        <taxon>Hyphomicrobiales</taxon>
        <taxon>Rhizobiaceae</taxon>
        <taxon>Hoeflea</taxon>
    </lineage>
</organism>
<feature type="transmembrane region" description="Helical" evidence="4">
    <location>
        <begin position="82"/>
        <end position="99"/>
    </location>
</feature>
<feature type="transmembrane region" description="Helical" evidence="4">
    <location>
        <begin position="242"/>
        <end position="263"/>
    </location>
</feature>
<dbReference type="AlphaFoldDB" id="A0A286IHX5"/>
<dbReference type="InterPro" id="IPR011701">
    <property type="entry name" value="MFS"/>
</dbReference>
<evidence type="ECO:0000256" key="3">
    <source>
        <dbReference type="ARBA" id="ARBA00023136"/>
    </source>
</evidence>
<feature type="transmembrane region" description="Helical" evidence="4">
    <location>
        <begin position="55"/>
        <end position="75"/>
    </location>
</feature>
<feature type="transmembrane region" description="Helical" evidence="4">
    <location>
        <begin position="365"/>
        <end position="385"/>
    </location>
</feature>
<evidence type="ECO:0000313" key="6">
    <source>
        <dbReference type="Proteomes" id="UP000219465"/>
    </source>
</evidence>
<evidence type="ECO:0000313" key="5">
    <source>
        <dbReference type="EMBL" id="SOE18974.1"/>
    </source>
</evidence>
<keyword evidence="6" id="KW-1185">Reference proteome</keyword>
<keyword evidence="1 4" id="KW-0812">Transmembrane</keyword>
<feature type="transmembrane region" description="Helical" evidence="4">
    <location>
        <begin position="336"/>
        <end position="359"/>
    </location>
</feature>